<keyword evidence="2" id="KW-1185">Reference proteome</keyword>
<proteinExistence type="predicted"/>
<name>A0AAV3RUE9_LITER</name>
<evidence type="ECO:0000313" key="1">
    <source>
        <dbReference type="EMBL" id="GAA0184703.1"/>
    </source>
</evidence>
<comment type="caution">
    <text evidence="1">The sequence shown here is derived from an EMBL/GenBank/DDBJ whole genome shotgun (WGS) entry which is preliminary data.</text>
</comment>
<dbReference type="Proteomes" id="UP001454036">
    <property type="component" value="Unassembled WGS sequence"/>
</dbReference>
<organism evidence="1 2">
    <name type="scientific">Lithospermum erythrorhizon</name>
    <name type="common">Purple gromwell</name>
    <name type="synonym">Lithospermum officinale var. erythrorhizon</name>
    <dbReference type="NCBI Taxonomy" id="34254"/>
    <lineage>
        <taxon>Eukaryota</taxon>
        <taxon>Viridiplantae</taxon>
        <taxon>Streptophyta</taxon>
        <taxon>Embryophyta</taxon>
        <taxon>Tracheophyta</taxon>
        <taxon>Spermatophyta</taxon>
        <taxon>Magnoliopsida</taxon>
        <taxon>eudicotyledons</taxon>
        <taxon>Gunneridae</taxon>
        <taxon>Pentapetalae</taxon>
        <taxon>asterids</taxon>
        <taxon>lamiids</taxon>
        <taxon>Boraginales</taxon>
        <taxon>Boraginaceae</taxon>
        <taxon>Boraginoideae</taxon>
        <taxon>Lithospermeae</taxon>
        <taxon>Lithospermum</taxon>
    </lineage>
</organism>
<dbReference type="SUPFAM" id="SSF56219">
    <property type="entry name" value="DNase I-like"/>
    <property type="match status" value="1"/>
</dbReference>
<sequence length="187" mass="20858">MKYARKKGDVDFARESVDQRKAAADKVFVDSLEDLPIDDVTNGLDQPIQPTNSQSHPDDPPAWLTLMGLGGFPSITPNAIMKILSWNCRALDQTSTVHLLASLWTQLKPDIWFISETICFVSVADSRLSKLLFPNSFGFNACGHSGGLWVDFSANVNSHPILLSKHLLLFENQHETRLSMVLGLHLW</sequence>
<protein>
    <submittedName>
        <fullName evidence="1">Uncharacterized protein</fullName>
    </submittedName>
</protein>
<dbReference type="Gene3D" id="3.60.10.10">
    <property type="entry name" value="Endonuclease/exonuclease/phosphatase"/>
    <property type="match status" value="1"/>
</dbReference>
<dbReference type="InterPro" id="IPR036691">
    <property type="entry name" value="Endo/exonu/phosph_ase_sf"/>
</dbReference>
<evidence type="ECO:0000313" key="2">
    <source>
        <dbReference type="Proteomes" id="UP001454036"/>
    </source>
</evidence>
<reference evidence="1 2" key="1">
    <citation type="submission" date="2024-01" db="EMBL/GenBank/DDBJ databases">
        <title>The complete chloroplast genome sequence of Lithospermum erythrorhizon: insights into the phylogenetic relationship among Boraginaceae species and the maternal lineages of purple gromwells.</title>
        <authorList>
            <person name="Okada T."/>
            <person name="Watanabe K."/>
        </authorList>
    </citation>
    <scope>NUCLEOTIDE SEQUENCE [LARGE SCALE GENOMIC DNA]</scope>
</reference>
<dbReference type="EMBL" id="BAABME010012094">
    <property type="protein sequence ID" value="GAA0184703.1"/>
    <property type="molecule type" value="Genomic_DNA"/>
</dbReference>
<accession>A0AAV3RUE9</accession>
<gene>
    <name evidence="1" type="ORF">LIER_31991</name>
</gene>
<dbReference type="AlphaFoldDB" id="A0AAV3RUE9"/>